<name>A0A1V4SYZ1_9CLOT</name>
<dbReference type="Proteomes" id="UP000191448">
    <property type="component" value="Unassembled WGS sequence"/>
</dbReference>
<comment type="caution">
    <text evidence="1">The sequence shown here is derived from an EMBL/GenBank/DDBJ whole genome shotgun (WGS) entry which is preliminary data.</text>
</comment>
<evidence type="ECO:0000313" key="2">
    <source>
        <dbReference type="Proteomes" id="UP000191448"/>
    </source>
</evidence>
<evidence type="ECO:0000313" key="1">
    <source>
        <dbReference type="EMBL" id="OPX50390.1"/>
    </source>
</evidence>
<dbReference type="RefSeq" id="WP_002596906.1">
    <property type="nucleotide sequence ID" value="NZ_LTAY01000015.1"/>
</dbReference>
<accession>A0A1V4SYZ1</accession>
<organism evidence="1 2">
    <name type="scientific">Clostridium thermobutyricum DSM 4928</name>
    <dbReference type="NCBI Taxonomy" id="1121339"/>
    <lineage>
        <taxon>Bacteria</taxon>
        <taxon>Bacillati</taxon>
        <taxon>Bacillota</taxon>
        <taxon>Clostridia</taxon>
        <taxon>Eubacteriales</taxon>
        <taxon>Clostridiaceae</taxon>
        <taxon>Clostridium</taxon>
    </lineage>
</organism>
<protein>
    <submittedName>
        <fullName evidence="1">Uncharacterized protein</fullName>
    </submittedName>
</protein>
<sequence length="66" mass="7858">MNKFQKRVAKETKKRLDLDAKVEEFSKQLEEMKTVGEIETILDQIDLLPSWYEIKKGVVRDFKKSK</sequence>
<dbReference type="AlphaFoldDB" id="A0A1V4SYZ1"/>
<gene>
    <name evidence="1" type="ORF">CLTHE_02470</name>
</gene>
<reference evidence="1 2" key="1">
    <citation type="submission" date="2016-02" db="EMBL/GenBank/DDBJ databases">
        <title>Genome sequence of Clostridium thermobutyricum DSM 4928.</title>
        <authorList>
            <person name="Poehlein A."/>
            <person name="Daniel R."/>
        </authorList>
    </citation>
    <scope>NUCLEOTIDE SEQUENCE [LARGE SCALE GENOMIC DNA]</scope>
    <source>
        <strain evidence="1 2">DSM 4928</strain>
    </source>
</reference>
<proteinExistence type="predicted"/>
<dbReference type="EMBL" id="LTAY01000015">
    <property type="protein sequence ID" value="OPX50390.1"/>
    <property type="molecule type" value="Genomic_DNA"/>
</dbReference>